<dbReference type="AlphaFoldDB" id="A0AB38I5M9"/>
<gene>
    <name evidence="1" type="ORF">ELH40_15220</name>
</gene>
<reference evidence="1 2" key="1">
    <citation type="submission" date="2019-02" db="EMBL/GenBank/DDBJ databases">
        <title>The genomic architecture of introgression among sibling species of bacteria.</title>
        <authorList>
            <person name="Cavassim M.I.A."/>
            <person name="Moeskjaer S."/>
            <person name="Moslemi C."/>
            <person name="Fields B."/>
            <person name="Bachmann A."/>
            <person name="Vilhjalmsson B."/>
            <person name="Schierup M.H."/>
            <person name="Young J.P.W."/>
            <person name="Andersen S.U."/>
        </authorList>
    </citation>
    <scope>NUCLEOTIDE SEQUENCE [LARGE SCALE GENOMIC DNA]</scope>
    <source>
        <strain evidence="1 2">SM92</strain>
    </source>
</reference>
<name>A0AB38I5M9_9HYPH</name>
<sequence length="85" mass="9993">MSHLPEHDAEKCQWFSDDIMLYFFDVDPDSDFRPVRPKSPGSSGGLVHAGTRRPSLARCDRCLPPWPDYRLVTREGQERCRDHWY</sequence>
<accession>A0AB38I5M9</accession>
<protein>
    <submittedName>
        <fullName evidence="1">Uncharacterized protein</fullName>
    </submittedName>
</protein>
<evidence type="ECO:0000313" key="2">
    <source>
        <dbReference type="Proteomes" id="UP000294215"/>
    </source>
</evidence>
<evidence type="ECO:0000313" key="1">
    <source>
        <dbReference type="EMBL" id="TBC16178.1"/>
    </source>
</evidence>
<proteinExistence type="predicted"/>
<dbReference type="EMBL" id="SIMR01000001">
    <property type="protein sequence ID" value="TBC16178.1"/>
    <property type="molecule type" value="Genomic_DNA"/>
</dbReference>
<organism evidence="1 2">
    <name type="scientific">Rhizobium ruizarguesonis</name>
    <dbReference type="NCBI Taxonomy" id="2081791"/>
    <lineage>
        <taxon>Bacteria</taxon>
        <taxon>Pseudomonadati</taxon>
        <taxon>Pseudomonadota</taxon>
        <taxon>Alphaproteobacteria</taxon>
        <taxon>Hyphomicrobiales</taxon>
        <taxon>Rhizobiaceae</taxon>
        <taxon>Rhizobium/Agrobacterium group</taxon>
        <taxon>Rhizobium</taxon>
    </lineage>
</organism>
<comment type="caution">
    <text evidence="1">The sequence shown here is derived from an EMBL/GenBank/DDBJ whole genome shotgun (WGS) entry which is preliminary data.</text>
</comment>
<dbReference type="Proteomes" id="UP000294215">
    <property type="component" value="Unassembled WGS sequence"/>
</dbReference>